<evidence type="ECO:0000313" key="4">
    <source>
        <dbReference type="EMBL" id="ALR70208.1"/>
    </source>
</evidence>
<evidence type="ECO:0000313" key="21">
    <source>
        <dbReference type="Proteomes" id="UP000201348"/>
    </source>
</evidence>
<keyword evidence="21" id="KW-1185">Reference proteome</keyword>
<dbReference type="Pfam" id="PF06648">
    <property type="entry name" value="AcMNPV_Ac75"/>
    <property type="match status" value="1"/>
</dbReference>
<evidence type="ECO:0000313" key="6">
    <source>
        <dbReference type="EMBL" id="ALR70521.1"/>
    </source>
</evidence>
<organism evidence="6">
    <name type="scientific">Anticarsia gemmatalis multiple nucleopolyhedrovirus</name>
    <dbReference type="NCBI Taxonomy" id="268591"/>
    <lineage>
        <taxon>Viruses</taxon>
        <taxon>Viruses incertae sedis</taxon>
        <taxon>Naldaviricetes</taxon>
        <taxon>Lefavirales</taxon>
        <taxon>Baculoviridae</taxon>
        <taxon>Alphabaculovirus</taxon>
        <taxon>Alphabaculovirus angemmatalis</taxon>
    </lineage>
</organism>
<evidence type="ECO:0000313" key="10">
    <source>
        <dbReference type="EMBL" id="ALR71150.1"/>
    </source>
</evidence>
<dbReference type="EMBL" id="KR815471">
    <property type="protein sequence ID" value="ALR72408.1"/>
    <property type="molecule type" value="Genomic_DNA"/>
</dbReference>
<dbReference type="Proteomes" id="UP000201348">
    <property type="component" value="Segment"/>
</dbReference>
<dbReference type="EMBL" id="KR815467">
    <property type="protein sequence ID" value="ALR71778.1"/>
    <property type="molecule type" value="Genomic_DNA"/>
</dbReference>
<evidence type="ECO:0000313" key="22">
    <source>
        <dbReference type="Proteomes" id="UP000201478"/>
    </source>
</evidence>
<gene>
    <name evidence="6" type="ORF">AGNV_088</name>
</gene>
<reference evidence="1 21" key="1">
    <citation type="journal article" date="2006" name="J. Gen. Virol.">
        <title>Genome of the most widely used viral biopesticide: Anticarsia gemmatalis multiple nucleopolyhedrovirus.</title>
        <authorList>
            <person name="Oliveira J.V."/>
            <person name="Wolff J.L."/>
            <person name="Garcia-Maruniak A."/>
            <person name="Ribeiro B.M."/>
            <person name="de Castro M.E."/>
            <person name="de Souza M.L."/>
            <person name="Moscardi F."/>
            <person name="Maruniak J.E."/>
            <person name="Zanotto P.M."/>
        </authorList>
    </citation>
    <scope>NUCLEOTIDE SEQUENCE [LARGE SCALE GENOMIC DNA]</scope>
    <source>
        <strain evidence="1">AgMNPV-2D</strain>
    </source>
</reference>
<evidence type="ECO:0008006" key="23">
    <source>
        <dbReference type="Google" id="ProtNLM"/>
    </source>
</evidence>
<dbReference type="EMBL" id="KR815461">
    <property type="protein sequence ID" value="ALR70835.1"/>
    <property type="molecule type" value="Genomic_DNA"/>
</dbReference>
<dbReference type="EMBL" id="KR815457">
    <property type="protein sequence ID" value="ALR70208.1"/>
    <property type="molecule type" value="Genomic_DNA"/>
</dbReference>
<evidence type="ECO:0000313" key="5">
    <source>
        <dbReference type="EMBL" id="ALR70365.1"/>
    </source>
</evidence>
<evidence type="ECO:0000313" key="3">
    <source>
        <dbReference type="EMBL" id="ALR70051.1"/>
    </source>
</evidence>
<evidence type="ECO:0000313" key="18">
    <source>
        <dbReference type="EMBL" id="ALR72408.1"/>
    </source>
</evidence>
<evidence type="ECO:0000313" key="7">
    <source>
        <dbReference type="EMBL" id="ALR70678.1"/>
    </source>
</evidence>
<evidence type="ECO:0000313" key="19">
    <source>
        <dbReference type="EMBL" id="AXE72117.1"/>
    </source>
</evidence>
<accession>Q06KJ4</accession>
<evidence type="ECO:0000313" key="20">
    <source>
        <dbReference type="EMBL" id="AXE72264.1"/>
    </source>
</evidence>
<dbReference type="KEGG" id="vg:30144342"/>
<evidence type="ECO:0000313" key="15">
    <source>
        <dbReference type="EMBL" id="ALR71935.1"/>
    </source>
</evidence>
<evidence type="ECO:0000313" key="8">
    <source>
        <dbReference type="EMBL" id="ALR70835.1"/>
    </source>
</evidence>
<sequence>MTNMMKSFFAELVKSTTFATKVSMVRSTLDNWLNEQVYPDPHFFDKLRNVFKMFIAHQIDRRLIYNLVGTVDSSKKLTEKQIDYLVCAFLTNRKIVSVVQTFVDGYRLSGEDISALSNFLVTQMNEVYQL</sequence>
<proteinExistence type="predicted"/>
<reference evidence="1" key="2">
    <citation type="submission" date="2006-06" db="EMBL/GenBank/DDBJ databases">
        <authorList>
            <person name="Oliveira J.V.C."/>
            <person name="Wolff J.L.C."/>
            <person name="Garcia-Maruniak A."/>
            <person name="Ribeiro B.M."/>
            <person name="Castro M.E.B."/>
            <person name="Souza M.L."/>
            <person name="Moscardi F."/>
            <person name="Maruniak J.E."/>
            <person name="Zanotto P.M.A."/>
        </authorList>
    </citation>
    <scope>NUCLEOTIDE SEQUENCE</scope>
    <source>
        <strain evidence="1">AgMNPV-2D</strain>
    </source>
</reference>
<dbReference type="GeneID" id="30144342"/>
<protein>
    <recommendedName>
        <fullName evidence="23">Ac75</fullName>
    </recommendedName>
</protein>
<dbReference type="RefSeq" id="YP_009316103.1">
    <property type="nucleotide sequence ID" value="NC_031761.1"/>
</dbReference>
<evidence type="ECO:0000313" key="13">
    <source>
        <dbReference type="EMBL" id="ALR71622.1"/>
    </source>
</evidence>
<reference evidence="6 22" key="3">
    <citation type="journal article" date="2015" name="Genome Biol. Evol.">
        <title>The Pangenome of the Anticarsia gemmatalis Multiple Nucleopolyhedrovirus (AgMNPV).</title>
        <authorList>
            <person name="Brito A.F."/>
            <person name="Braconi C.T."/>
            <person name="Weidmann M."/>
            <person name="Dilcher M."/>
            <person name="Alves J.M."/>
            <person name="Gruber A."/>
            <person name="Zanotto P.M."/>
        </authorList>
    </citation>
    <scope>NUCLEOTIDE SEQUENCE</scope>
    <source>
        <strain evidence="2">AgMNPV-26</strain>
        <strain evidence="3">AgMNPV-27</strain>
        <strain evidence="4">AgMNPV-28</strain>
        <strain evidence="5">AgMNPV-29</strain>
        <strain evidence="6">AgMNPV-30</strain>
        <strain evidence="7">AgMNPV-31</strain>
        <strain evidence="8">AgMNPV-32</strain>
        <strain evidence="9">AgMNPV-33</strain>
        <strain evidence="10">AgMNPV-34</strain>
        <strain evidence="11">AgMNPV-35</strain>
        <strain evidence="12">AgMNPV-36</strain>
        <strain evidence="13">AgMNPV-37</strain>
        <strain evidence="14">AgMNPV-38</strain>
        <strain evidence="15">AgMNPV-39</strain>
        <strain evidence="16">AgMNPV-40</strain>
        <strain evidence="17">AgMNPV-42</strain>
        <strain evidence="18">AgMNPV-43</strain>
    </source>
</reference>
<evidence type="ECO:0000313" key="16">
    <source>
        <dbReference type="EMBL" id="ALR72092.1"/>
    </source>
</evidence>
<evidence type="ECO:0000313" key="14">
    <source>
        <dbReference type="EMBL" id="ALR71778.1"/>
    </source>
</evidence>
<dbReference type="EMBL" id="MG746625">
    <property type="protein sequence ID" value="AXE72117.1"/>
    <property type="molecule type" value="Genomic_DNA"/>
</dbReference>
<dbReference type="EMBL" id="KR815469">
    <property type="protein sequence ID" value="ALR72092.1"/>
    <property type="molecule type" value="Genomic_DNA"/>
</dbReference>
<evidence type="ECO:0000313" key="9">
    <source>
        <dbReference type="EMBL" id="ALR70993.1"/>
    </source>
</evidence>
<dbReference type="Proteomes" id="UP000201478">
    <property type="component" value="Segment"/>
</dbReference>
<dbReference type="EMBL" id="DQ813662">
    <property type="protein sequence ID" value="ABI13857.1"/>
    <property type="molecule type" value="Genomic_DNA"/>
</dbReference>
<dbReference type="EMBL" id="KR815462">
    <property type="protein sequence ID" value="ALR70993.1"/>
    <property type="molecule type" value="Genomic_DNA"/>
</dbReference>
<dbReference type="EMBL" id="KR815460">
    <property type="protein sequence ID" value="ALR70678.1"/>
    <property type="molecule type" value="Genomic_DNA"/>
</dbReference>
<dbReference type="EMBL" id="KR815456">
    <property type="protein sequence ID" value="ALR70051.1"/>
    <property type="molecule type" value="Genomic_DNA"/>
</dbReference>
<dbReference type="EMBL" id="KR815465">
    <property type="protein sequence ID" value="ALR71466.1"/>
    <property type="molecule type" value="Genomic_DNA"/>
</dbReference>
<dbReference type="EMBL" id="KR815468">
    <property type="protein sequence ID" value="ALR71935.1"/>
    <property type="molecule type" value="Genomic_DNA"/>
</dbReference>
<dbReference type="EMBL" id="KR815463">
    <property type="protein sequence ID" value="ALR71150.1"/>
    <property type="molecule type" value="Genomic_DNA"/>
</dbReference>
<dbReference type="InterPro" id="IPR010594">
    <property type="entry name" value="AcMNPV_Ac75"/>
</dbReference>
<evidence type="ECO:0000313" key="17">
    <source>
        <dbReference type="EMBL" id="ALR72251.1"/>
    </source>
</evidence>
<dbReference type="EMBL" id="KR815458">
    <property type="protein sequence ID" value="ALR70365.1"/>
    <property type="molecule type" value="Genomic_DNA"/>
</dbReference>
<dbReference type="EMBL" id="MG746626">
    <property type="protein sequence ID" value="AXE72264.1"/>
    <property type="molecule type" value="Genomic_DNA"/>
</dbReference>
<dbReference type="EMBL" id="KR815464">
    <property type="protein sequence ID" value="ALR71308.1"/>
    <property type="molecule type" value="Genomic_DNA"/>
</dbReference>
<name>A0A0S3IX73_9ABAC</name>
<evidence type="ECO:0000313" key="12">
    <source>
        <dbReference type="EMBL" id="ALR71466.1"/>
    </source>
</evidence>
<dbReference type="EMBL" id="KR815455">
    <property type="protein sequence ID" value="ALR69893.1"/>
    <property type="molecule type" value="Genomic_DNA"/>
</dbReference>
<reference evidence="1" key="4">
    <citation type="submission" date="2015-05" db="EMBL/GenBank/DDBJ databases">
        <title>The genome evolution of wild-type isolates of Anticarsia gemmatalis multiple nucleopolyhedrovirus.</title>
        <authorList>
            <person name="Brito A.F."/>
            <person name="Braconi C.T."/>
            <person name="Weidmann M."/>
            <person name="Dilcher M."/>
            <person name="Alves J.M.P."/>
            <person name="Gruber A."/>
            <person name="Zanotto P.M.A."/>
        </authorList>
    </citation>
    <scope>NUCLEOTIDE SEQUENCE</scope>
    <source>
        <strain evidence="1">AgMNPV-2D</strain>
    </source>
</reference>
<accession>A0A0S3IX73</accession>
<dbReference type="EMBL" id="KR815466">
    <property type="protein sequence ID" value="ALR71622.1"/>
    <property type="molecule type" value="Genomic_DNA"/>
</dbReference>
<evidence type="ECO:0000313" key="1">
    <source>
        <dbReference type="EMBL" id="ABI13857.1"/>
    </source>
</evidence>
<dbReference type="EMBL" id="KR815470">
    <property type="protein sequence ID" value="ALR72251.1"/>
    <property type="molecule type" value="Genomic_DNA"/>
</dbReference>
<reference evidence="19" key="5">
    <citation type="submission" date="2018-01" db="EMBL/GenBank/DDBJ databases">
        <title>Biological and molecular characterization of two Anticarsia gemmatalis Multiple Nucleopolyhedrovirus clones exhibiting contrasting virulence variants.</title>
        <authorList>
            <person name="Ferreira B.C."/>
            <person name="Silva A.M.R."/>
            <person name="Melo F.L."/>
            <person name="Sanches M.M."/>
            <person name="Moscardi F."/>
            <person name="Ribeiro B.M."/>
            <person name="Sousa M.L."/>
        </authorList>
    </citation>
    <scope>NUCLEOTIDE SEQUENCE</scope>
    <source>
        <strain evidence="19">Ag-01</strain>
        <strain evidence="20">Ag-16</strain>
    </source>
</reference>
<dbReference type="EMBL" id="KR815459">
    <property type="protein sequence ID" value="ALR70521.1"/>
    <property type="molecule type" value="Genomic_DNA"/>
</dbReference>
<evidence type="ECO:0000313" key="11">
    <source>
        <dbReference type="EMBL" id="ALR71308.1"/>
    </source>
</evidence>
<evidence type="ECO:0000313" key="2">
    <source>
        <dbReference type="EMBL" id="ALR69893.1"/>
    </source>
</evidence>